<keyword evidence="1" id="KW-0812">Transmembrane</keyword>
<feature type="transmembrane region" description="Helical" evidence="1">
    <location>
        <begin position="12"/>
        <end position="32"/>
    </location>
</feature>
<accession>A0A1I0DMY1</accession>
<protein>
    <submittedName>
        <fullName evidence="2">Uncharacterized protein</fullName>
    </submittedName>
</protein>
<keyword evidence="1" id="KW-0472">Membrane</keyword>
<gene>
    <name evidence="2" type="ORF">SAMN04489858_104222</name>
</gene>
<organism evidence="2 3">
    <name type="scientific">Paracoccus homiensis</name>
    <dbReference type="NCBI Taxonomy" id="364199"/>
    <lineage>
        <taxon>Bacteria</taxon>
        <taxon>Pseudomonadati</taxon>
        <taxon>Pseudomonadota</taxon>
        <taxon>Alphaproteobacteria</taxon>
        <taxon>Rhodobacterales</taxon>
        <taxon>Paracoccaceae</taxon>
        <taxon>Paracoccus</taxon>
    </lineage>
</organism>
<keyword evidence="1" id="KW-1133">Transmembrane helix</keyword>
<keyword evidence="3" id="KW-1185">Reference proteome</keyword>
<proteinExistence type="predicted"/>
<dbReference type="AlphaFoldDB" id="A0A1I0DMY1"/>
<dbReference type="STRING" id="364199.SAMN04489858_104222"/>
<name>A0A1I0DMY1_9RHOB</name>
<evidence type="ECO:0000256" key="1">
    <source>
        <dbReference type="SAM" id="Phobius"/>
    </source>
</evidence>
<reference evidence="2 3" key="1">
    <citation type="submission" date="2016-10" db="EMBL/GenBank/DDBJ databases">
        <authorList>
            <person name="de Groot N.N."/>
        </authorList>
    </citation>
    <scope>NUCLEOTIDE SEQUENCE [LARGE SCALE GENOMIC DNA]</scope>
    <source>
        <strain evidence="2 3">DSM 17862</strain>
    </source>
</reference>
<sequence>MLDWIGQHSSVVQAGVGVITALVWLVYLHIMVSGFRRQRRSEILITLGGPRRVSGHLFVSNLGFEPIYVLDILLTCCRDQDKVTVSIVDRFDEGDTGDGRVTLQMPLNSGDHVDAGRISDLLERAQARSDQISDIGDFASLRITVAALTAANAGIVAAERSFRVLQDDDEPVLQAEQLYARQIRGRHARKSIEAQLKDDFRRRRVS</sequence>
<dbReference type="Proteomes" id="UP000199180">
    <property type="component" value="Unassembled WGS sequence"/>
</dbReference>
<dbReference type="EMBL" id="FOHO01000004">
    <property type="protein sequence ID" value="SET33873.1"/>
    <property type="molecule type" value="Genomic_DNA"/>
</dbReference>
<evidence type="ECO:0000313" key="3">
    <source>
        <dbReference type="Proteomes" id="UP000199180"/>
    </source>
</evidence>
<evidence type="ECO:0000313" key="2">
    <source>
        <dbReference type="EMBL" id="SET33873.1"/>
    </source>
</evidence>
<dbReference type="RefSeq" id="WP_139206467.1">
    <property type="nucleotide sequence ID" value="NZ_FOHO01000004.1"/>
</dbReference>
<dbReference type="OrthoDB" id="7406133at2"/>